<dbReference type="RefSeq" id="WP_163707243.1">
    <property type="nucleotide sequence ID" value="NZ_BLLA01000001.1"/>
</dbReference>
<feature type="domain" description="DUF1707" evidence="2">
    <location>
        <begin position="12"/>
        <end position="62"/>
    </location>
</feature>
<dbReference type="Pfam" id="PF13239">
    <property type="entry name" value="2TM"/>
    <property type="match status" value="1"/>
</dbReference>
<proteinExistence type="predicted"/>
<organism evidence="4 5">
    <name type="scientific">Mycobacterium timonense</name>
    <dbReference type="NCBI Taxonomy" id="701043"/>
    <lineage>
        <taxon>Bacteria</taxon>
        <taxon>Bacillati</taxon>
        <taxon>Actinomycetota</taxon>
        <taxon>Actinomycetes</taxon>
        <taxon>Mycobacteriales</taxon>
        <taxon>Mycobacteriaceae</taxon>
        <taxon>Mycobacterium</taxon>
        <taxon>Mycobacterium avium complex (MAC)</taxon>
    </lineage>
</organism>
<keyword evidence="1" id="KW-0472">Membrane</keyword>
<dbReference type="AlphaFoldDB" id="A0A7I9Z377"/>
<dbReference type="InterPro" id="IPR012551">
    <property type="entry name" value="DUF1707_SHOCT-like"/>
</dbReference>
<dbReference type="InterPro" id="IPR025698">
    <property type="entry name" value="2TM_dom"/>
</dbReference>
<evidence type="ECO:0000259" key="2">
    <source>
        <dbReference type="Pfam" id="PF08044"/>
    </source>
</evidence>
<evidence type="ECO:0000313" key="4">
    <source>
        <dbReference type="EMBL" id="GFG95394.1"/>
    </source>
</evidence>
<comment type="caution">
    <text evidence="4">The sequence shown here is derived from an EMBL/GenBank/DDBJ whole genome shotgun (WGS) entry which is preliminary data.</text>
</comment>
<accession>A0A7I9Z377</accession>
<reference evidence="4 5" key="1">
    <citation type="journal article" date="2019" name="Emerg. Microbes Infect.">
        <title>Comprehensive subspecies identification of 175 nontuberculous mycobacteria species based on 7547 genomic profiles.</title>
        <authorList>
            <person name="Matsumoto Y."/>
            <person name="Kinjo T."/>
            <person name="Motooka D."/>
            <person name="Nabeya D."/>
            <person name="Jung N."/>
            <person name="Uechi K."/>
            <person name="Horii T."/>
            <person name="Iida T."/>
            <person name="Fujita J."/>
            <person name="Nakamura S."/>
        </authorList>
    </citation>
    <scope>NUCLEOTIDE SEQUENCE [LARGE SCALE GENOMIC DNA]</scope>
    <source>
        <strain evidence="4 5">JCM 30726</strain>
    </source>
</reference>
<dbReference type="Proteomes" id="UP000465301">
    <property type="component" value="Unassembled WGS sequence"/>
</dbReference>
<feature type="transmembrane region" description="Helical" evidence="1">
    <location>
        <begin position="114"/>
        <end position="134"/>
    </location>
</feature>
<feature type="domain" description="2TM" evidence="3">
    <location>
        <begin position="74"/>
        <end position="143"/>
    </location>
</feature>
<name>A0A7I9Z377_9MYCO</name>
<evidence type="ECO:0000313" key="5">
    <source>
        <dbReference type="Proteomes" id="UP000465301"/>
    </source>
</evidence>
<protein>
    <recommendedName>
        <fullName evidence="6">2TM domain-containing protein</fullName>
    </recommendedName>
</protein>
<dbReference type="Pfam" id="PF08044">
    <property type="entry name" value="DUF1707"/>
    <property type="match status" value="1"/>
</dbReference>
<evidence type="ECO:0000256" key="1">
    <source>
        <dbReference type="SAM" id="Phobius"/>
    </source>
</evidence>
<sequence>MTNLLDTTSTLAGTRDRERTADLLGQALAQGYLQIDEYDRRLQTVFQTQTADELDELLAGLPLDRIRRHDPRRRAARVAAARRGLRAHLAAYLAMVVIVLTVWTAVTLTTDATYFWPIWPILGAGIGLASHAVATPRLKQSRWQPMLSAMLAPGSCAGRYHIR</sequence>
<evidence type="ECO:0000259" key="3">
    <source>
        <dbReference type="Pfam" id="PF13239"/>
    </source>
</evidence>
<dbReference type="EMBL" id="BLLA01000001">
    <property type="protein sequence ID" value="GFG95394.1"/>
    <property type="molecule type" value="Genomic_DNA"/>
</dbReference>
<keyword evidence="1" id="KW-0812">Transmembrane</keyword>
<feature type="transmembrane region" description="Helical" evidence="1">
    <location>
        <begin position="89"/>
        <end position="108"/>
    </location>
</feature>
<keyword evidence="5" id="KW-1185">Reference proteome</keyword>
<evidence type="ECO:0008006" key="6">
    <source>
        <dbReference type="Google" id="ProtNLM"/>
    </source>
</evidence>
<keyword evidence="1" id="KW-1133">Transmembrane helix</keyword>
<gene>
    <name evidence="4" type="ORF">MTIM_12730</name>
</gene>